<feature type="compositionally biased region" description="Basic and acidic residues" evidence="1">
    <location>
        <begin position="72"/>
        <end position="84"/>
    </location>
</feature>
<dbReference type="EMBL" id="CP158568">
    <property type="protein sequence ID" value="XBY46331.1"/>
    <property type="molecule type" value="Genomic_DNA"/>
</dbReference>
<name>A0AAU7XEY7_9HYPH</name>
<accession>A0AAU7XEY7</accession>
<reference evidence="3" key="1">
    <citation type="submission" date="2024-06" db="EMBL/GenBank/DDBJ databases">
        <title>Methylostella associata gen. nov., sp. nov., a novel Ancalomicrobiaceae-affiliated facultatively methylotrophic bacteria that feed on methanotrophs of the genus Methylococcus.</title>
        <authorList>
            <person name="Saltykova V."/>
            <person name="Danilova O.V."/>
            <person name="Oshkin I.Y."/>
            <person name="Belova S.E."/>
            <person name="Pimenov N.V."/>
            <person name="Dedysh S.N."/>
        </authorList>
    </citation>
    <scope>NUCLEOTIDE SEQUENCE</scope>
    <source>
        <strain evidence="3">S20</strain>
    </source>
</reference>
<dbReference type="RefSeq" id="WP_407051426.1">
    <property type="nucleotide sequence ID" value="NZ_CP158568.1"/>
</dbReference>
<dbReference type="AlphaFoldDB" id="A0AAU7XEY7"/>
<feature type="region of interest" description="Disordered" evidence="1">
    <location>
        <begin position="66"/>
        <end position="85"/>
    </location>
</feature>
<evidence type="ECO:0000313" key="3">
    <source>
        <dbReference type="EMBL" id="XBY46331.1"/>
    </source>
</evidence>
<feature type="signal peptide" evidence="2">
    <location>
        <begin position="1"/>
        <end position="27"/>
    </location>
</feature>
<evidence type="ECO:0000256" key="1">
    <source>
        <dbReference type="SAM" id="MobiDB-lite"/>
    </source>
</evidence>
<dbReference type="KEGG" id="mflg:ABS361_08980"/>
<organism evidence="3">
    <name type="scientific">Methyloraptor flagellatus</name>
    <dbReference type="NCBI Taxonomy" id="3162530"/>
    <lineage>
        <taxon>Bacteria</taxon>
        <taxon>Pseudomonadati</taxon>
        <taxon>Pseudomonadota</taxon>
        <taxon>Alphaproteobacteria</taxon>
        <taxon>Hyphomicrobiales</taxon>
        <taxon>Ancalomicrobiaceae</taxon>
        <taxon>Methyloraptor</taxon>
    </lineage>
</organism>
<sequence length="165" mass="18462">MNRFVAAAVAALTLTAASFAPVSQARAGDEGAIAAGIVGGLILGGVIAQAAQASDDEPVVQQRYVEPAPRYTSDESYDRPRYTEPYRSYGGEARYERRRYDGDGYGYGQRRYDSAGYGYAEQPYRHRHDETARAYDDYGSYRAPDCRRVYVEDYRGAGHMRRVCR</sequence>
<proteinExistence type="predicted"/>
<keyword evidence="2" id="KW-0732">Signal</keyword>
<evidence type="ECO:0008006" key="4">
    <source>
        <dbReference type="Google" id="ProtNLM"/>
    </source>
</evidence>
<evidence type="ECO:0000256" key="2">
    <source>
        <dbReference type="SAM" id="SignalP"/>
    </source>
</evidence>
<gene>
    <name evidence="3" type="ORF">ABS361_08980</name>
</gene>
<feature type="chain" id="PRO_5043515463" description="Lectin-like protein BA14k" evidence="2">
    <location>
        <begin position="28"/>
        <end position="165"/>
    </location>
</feature>
<protein>
    <recommendedName>
        <fullName evidence="4">Lectin-like protein BA14k</fullName>
    </recommendedName>
</protein>